<dbReference type="GO" id="GO:0043597">
    <property type="term" value="C:cytoplasmic replication fork"/>
    <property type="evidence" value="ECO:0007669"/>
    <property type="project" value="TreeGrafter"/>
</dbReference>
<proteinExistence type="predicted"/>
<dbReference type="SMART" id="SM00437">
    <property type="entry name" value="TOP1Ac"/>
    <property type="match status" value="1"/>
</dbReference>
<dbReference type="Gene3D" id="2.70.20.10">
    <property type="entry name" value="Topoisomerase I, domain 3"/>
    <property type="match status" value="1"/>
</dbReference>
<dbReference type="GO" id="GO:0006265">
    <property type="term" value="P:DNA topological change"/>
    <property type="evidence" value="ECO:0007669"/>
    <property type="project" value="InterPro"/>
</dbReference>
<dbReference type="InterPro" id="IPR003602">
    <property type="entry name" value="Topo_IA_DNA-bd_dom"/>
</dbReference>
<keyword evidence="3" id="KW-0413">Isomerase</keyword>
<comment type="caution">
    <text evidence="3">The sequence shown here is derived from an EMBL/GenBank/DDBJ whole genome shotgun (WGS) entry which is preliminary data.</text>
</comment>
<dbReference type="EMBL" id="AUZX01006998">
    <property type="protein sequence ID" value="EQD61116.1"/>
    <property type="molecule type" value="Genomic_DNA"/>
</dbReference>
<name>T1AKL2_9ZZZZ</name>
<dbReference type="InterPro" id="IPR000380">
    <property type="entry name" value="Topo_IA"/>
</dbReference>
<dbReference type="GO" id="GO:0006310">
    <property type="term" value="P:DNA recombination"/>
    <property type="evidence" value="ECO:0007669"/>
    <property type="project" value="TreeGrafter"/>
</dbReference>
<feature type="region of interest" description="Disordered" evidence="1">
    <location>
        <begin position="159"/>
        <end position="190"/>
    </location>
</feature>
<evidence type="ECO:0000313" key="3">
    <source>
        <dbReference type="EMBL" id="EQD61116.1"/>
    </source>
</evidence>
<dbReference type="GO" id="GO:0003677">
    <property type="term" value="F:DNA binding"/>
    <property type="evidence" value="ECO:0007669"/>
    <property type="project" value="InterPro"/>
</dbReference>
<dbReference type="PROSITE" id="PS52039">
    <property type="entry name" value="TOPO_IA_2"/>
    <property type="match status" value="1"/>
</dbReference>
<organism evidence="3">
    <name type="scientific">mine drainage metagenome</name>
    <dbReference type="NCBI Taxonomy" id="410659"/>
    <lineage>
        <taxon>unclassified sequences</taxon>
        <taxon>metagenomes</taxon>
        <taxon>ecological metagenomes</taxon>
    </lineage>
</organism>
<dbReference type="GO" id="GO:0006281">
    <property type="term" value="P:DNA repair"/>
    <property type="evidence" value="ECO:0007669"/>
    <property type="project" value="TreeGrafter"/>
</dbReference>
<reference evidence="3" key="2">
    <citation type="journal article" date="2014" name="ISME J.">
        <title>Microbial stratification in low pH oxic and suboxic macroscopic growths along an acid mine drainage.</title>
        <authorList>
            <person name="Mendez-Garcia C."/>
            <person name="Mesa V."/>
            <person name="Sprenger R.R."/>
            <person name="Richter M."/>
            <person name="Diez M.S."/>
            <person name="Solano J."/>
            <person name="Bargiela R."/>
            <person name="Golyshina O.V."/>
            <person name="Manteca A."/>
            <person name="Ramos J.L."/>
            <person name="Gallego J.R."/>
            <person name="Llorente I."/>
            <person name="Martins Dos Santos V.A."/>
            <person name="Jensen O.N."/>
            <person name="Pelaez A.I."/>
            <person name="Sanchez J."/>
            <person name="Ferrer M."/>
        </authorList>
    </citation>
    <scope>NUCLEOTIDE SEQUENCE</scope>
</reference>
<protein>
    <submittedName>
        <fullName evidence="3">DNA topoisomerase III</fullName>
    </submittedName>
</protein>
<evidence type="ECO:0000259" key="2">
    <source>
        <dbReference type="PROSITE" id="PS52039"/>
    </source>
</evidence>
<evidence type="ECO:0000256" key="1">
    <source>
        <dbReference type="SAM" id="MobiDB-lite"/>
    </source>
</evidence>
<accession>T1AKL2</accession>
<dbReference type="InterPro" id="IPR013497">
    <property type="entry name" value="Topo_IA_cen"/>
</dbReference>
<dbReference type="PANTHER" id="PTHR11390">
    <property type="entry name" value="PROKARYOTIC DNA TOPOISOMERASE"/>
    <property type="match status" value="1"/>
</dbReference>
<feature type="non-terminal residue" evidence="3">
    <location>
        <position position="1"/>
    </location>
</feature>
<gene>
    <name evidence="3" type="ORF">B1A_09825</name>
</gene>
<dbReference type="InterPro" id="IPR023405">
    <property type="entry name" value="Topo_IA_core_domain"/>
</dbReference>
<reference evidence="3" key="1">
    <citation type="submission" date="2013-08" db="EMBL/GenBank/DDBJ databases">
        <authorList>
            <person name="Mendez C."/>
            <person name="Richter M."/>
            <person name="Ferrer M."/>
            <person name="Sanchez J."/>
        </authorList>
    </citation>
    <scope>NUCLEOTIDE SEQUENCE</scope>
</reference>
<sequence length="190" mass="20774">LPFSLPSIQTELSKKYGLTVDEVTKACQSLYEKKMQTYVGTDCRYLPESMHAESLTVLKGLNTKYSAFVGKADPGIKYACWDDSKVSGEGGAAHHAIIPTGQTGPIGSEAERIVYDAVCRRYLSQFHPEHKYLSLSVVGLFGQDEFKTTATVTLSQGWKVVEGSPEDGDAPEPSDKDRESSKVSSKNKSE</sequence>
<dbReference type="AlphaFoldDB" id="T1AKL2"/>
<dbReference type="SUPFAM" id="SSF56712">
    <property type="entry name" value="Prokaryotic type I DNA topoisomerase"/>
    <property type="match status" value="1"/>
</dbReference>
<dbReference type="InterPro" id="IPR013826">
    <property type="entry name" value="Topo_IA_cen_sub3"/>
</dbReference>
<dbReference type="Gene3D" id="1.10.290.10">
    <property type="entry name" value="Topoisomerase I, domain 4"/>
    <property type="match status" value="1"/>
</dbReference>
<dbReference type="InterPro" id="IPR013825">
    <property type="entry name" value="Topo_IA_cen_sub2"/>
</dbReference>
<dbReference type="Pfam" id="PF01131">
    <property type="entry name" value="Topoisom_bac"/>
    <property type="match status" value="1"/>
</dbReference>
<dbReference type="GO" id="GO:0003917">
    <property type="term" value="F:DNA topoisomerase type I (single strand cut, ATP-independent) activity"/>
    <property type="evidence" value="ECO:0007669"/>
    <property type="project" value="InterPro"/>
</dbReference>
<feature type="domain" description="Topo IA-type catalytic" evidence="2">
    <location>
        <begin position="1"/>
        <end position="190"/>
    </location>
</feature>
<feature type="compositionally biased region" description="Basic and acidic residues" evidence="1">
    <location>
        <begin position="173"/>
        <end position="190"/>
    </location>
</feature>
<dbReference type="PANTHER" id="PTHR11390:SF21">
    <property type="entry name" value="DNA TOPOISOMERASE 3-ALPHA"/>
    <property type="match status" value="1"/>
</dbReference>